<dbReference type="RefSeq" id="WP_072063584.1">
    <property type="nucleotide sequence ID" value="NZ_CVRY01000003.1"/>
</dbReference>
<evidence type="ECO:0000256" key="7">
    <source>
        <dbReference type="HAMAP-Rule" id="MF_01374"/>
    </source>
</evidence>
<dbReference type="InterPro" id="IPR032282">
    <property type="entry name" value="HAGH_C"/>
</dbReference>
<evidence type="ECO:0000313" key="9">
    <source>
        <dbReference type="EMBL" id="CRL61546.1"/>
    </source>
</evidence>
<keyword evidence="6 7" id="KW-0862">Zinc</keyword>
<comment type="pathway">
    <text evidence="2 7">Secondary metabolite metabolism; methylglyoxal degradation; (R)-lactate from methylglyoxal: step 2/2.</text>
</comment>
<dbReference type="HAMAP" id="MF_01374">
    <property type="entry name" value="Glyoxalase_2"/>
    <property type="match status" value="1"/>
</dbReference>
<dbReference type="Pfam" id="PF16123">
    <property type="entry name" value="HAGH_C"/>
    <property type="match status" value="1"/>
</dbReference>
<dbReference type="PANTHER" id="PTHR43705:SF1">
    <property type="entry name" value="HYDROXYACYLGLUTATHIONE HYDROLASE GLOB"/>
    <property type="match status" value="1"/>
</dbReference>
<keyword evidence="5 7" id="KW-0378">Hydrolase</keyword>
<evidence type="ECO:0000256" key="1">
    <source>
        <dbReference type="ARBA" id="ARBA00001623"/>
    </source>
</evidence>
<dbReference type="InterPro" id="IPR036866">
    <property type="entry name" value="RibonucZ/Hydroxyglut_hydro"/>
</dbReference>
<dbReference type="InterPro" id="IPR035680">
    <property type="entry name" value="Clx_II_MBL"/>
</dbReference>
<comment type="function">
    <text evidence="7">Thiolesterase that catalyzes the hydrolysis of S-D-lactoyl-glutathione to form glutathione and D-lactic acid.</text>
</comment>
<dbReference type="GeneID" id="83613192"/>
<accession>A0A0G4Q7G3</accession>
<dbReference type="EMBL" id="CVRY01000003">
    <property type="protein sequence ID" value="CRL61546.1"/>
    <property type="molecule type" value="Genomic_DNA"/>
</dbReference>
<organism evidence="9 10">
    <name type="scientific">Proteus penneri</name>
    <dbReference type="NCBI Taxonomy" id="102862"/>
    <lineage>
        <taxon>Bacteria</taxon>
        <taxon>Pseudomonadati</taxon>
        <taxon>Pseudomonadota</taxon>
        <taxon>Gammaproteobacteria</taxon>
        <taxon>Enterobacterales</taxon>
        <taxon>Morganellaceae</taxon>
        <taxon>Proteus</taxon>
    </lineage>
</organism>
<dbReference type="PIRSF" id="PIRSF005457">
    <property type="entry name" value="Glx"/>
    <property type="match status" value="1"/>
</dbReference>
<feature type="domain" description="Metallo-beta-lactamase" evidence="8">
    <location>
        <begin position="11"/>
        <end position="165"/>
    </location>
</feature>
<feature type="binding site" evidence="7">
    <location>
        <position position="165"/>
    </location>
    <ligand>
        <name>Zn(2+)</name>
        <dbReference type="ChEBI" id="CHEBI:29105"/>
        <label>2</label>
    </ligand>
</feature>
<comment type="similarity">
    <text evidence="3 7">Belongs to the metallo-beta-lactamase superfamily. Glyoxalase II family.</text>
</comment>
<dbReference type="EC" id="3.1.2.6" evidence="7"/>
<feature type="binding site" evidence="7">
    <location>
        <position position="58"/>
    </location>
    <ligand>
        <name>Zn(2+)</name>
        <dbReference type="ChEBI" id="CHEBI:29105"/>
        <label>2</label>
    </ligand>
</feature>
<feature type="binding site" evidence="7">
    <location>
        <position position="127"/>
    </location>
    <ligand>
        <name>Zn(2+)</name>
        <dbReference type="ChEBI" id="CHEBI:29105"/>
        <label>1</label>
    </ligand>
</feature>
<dbReference type="GO" id="GO:0046872">
    <property type="term" value="F:metal ion binding"/>
    <property type="evidence" value="ECO:0007669"/>
    <property type="project" value="UniProtKB-KW"/>
</dbReference>
<dbReference type="InterPro" id="IPR050110">
    <property type="entry name" value="Glyoxalase_II_hydrolase"/>
</dbReference>
<dbReference type="SUPFAM" id="SSF56281">
    <property type="entry name" value="Metallo-hydrolase/oxidoreductase"/>
    <property type="match status" value="1"/>
</dbReference>
<evidence type="ECO:0000256" key="4">
    <source>
        <dbReference type="ARBA" id="ARBA00022723"/>
    </source>
</evidence>
<dbReference type="Proteomes" id="UP000183920">
    <property type="component" value="Unassembled WGS sequence"/>
</dbReference>
<dbReference type="InterPro" id="IPR001279">
    <property type="entry name" value="Metallo-B-lactamas"/>
</dbReference>
<feature type="binding site" evidence="7">
    <location>
        <position position="55"/>
    </location>
    <ligand>
        <name>Zn(2+)</name>
        <dbReference type="ChEBI" id="CHEBI:29105"/>
        <label>1</label>
    </ligand>
</feature>
<evidence type="ECO:0000256" key="2">
    <source>
        <dbReference type="ARBA" id="ARBA00004963"/>
    </source>
</evidence>
<evidence type="ECO:0000313" key="10">
    <source>
        <dbReference type="Proteomes" id="UP000183920"/>
    </source>
</evidence>
<dbReference type="Gene3D" id="3.60.15.10">
    <property type="entry name" value="Ribonuclease Z/Hydroxyacylglutathione hydrolase-like"/>
    <property type="match status" value="1"/>
</dbReference>
<dbReference type="GO" id="GO:0019243">
    <property type="term" value="P:methylglyoxal catabolic process to D-lactate via S-lactoyl-glutathione"/>
    <property type="evidence" value="ECO:0007669"/>
    <property type="project" value="UniProtKB-UniRule"/>
</dbReference>
<feature type="binding site" evidence="7">
    <location>
        <position position="57"/>
    </location>
    <ligand>
        <name>Zn(2+)</name>
        <dbReference type="ChEBI" id="CHEBI:29105"/>
        <label>2</label>
    </ligand>
</feature>
<comment type="cofactor">
    <cofactor evidence="7">
        <name>Zn(2+)</name>
        <dbReference type="ChEBI" id="CHEBI:29105"/>
    </cofactor>
    <text evidence="7">Binds 2 Zn(2+) ions per subunit.</text>
</comment>
<comment type="catalytic activity">
    <reaction evidence="1 7">
        <text>an S-(2-hydroxyacyl)glutathione + H2O = a 2-hydroxy carboxylate + glutathione + H(+)</text>
        <dbReference type="Rhea" id="RHEA:21864"/>
        <dbReference type="ChEBI" id="CHEBI:15377"/>
        <dbReference type="ChEBI" id="CHEBI:15378"/>
        <dbReference type="ChEBI" id="CHEBI:57925"/>
        <dbReference type="ChEBI" id="CHEBI:58896"/>
        <dbReference type="ChEBI" id="CHEBI:71261"/>
        <dbReference type="EC" id="3.1.2.6"/>
    </reaction>
</comment>
<dbReference type="CDD" id="cd07723">
    <property type="entry name" value="hydroxyacylglutathione_hydrolase_MBL-fold"/>
    <property type="match status" value="1"/>
</dbReference>
<protein>
    <recommendedName>
        <fullName evidence="7">Hydroxyacylglutathione hydrolase</fullName>
        <ecNumber evidence="7">3.1.2.6</ecNumber>
    </recommendedName>
    <alternativeName>
        <fullName evidence="7">Glyoxalase II</fullName>
        <shortName evidence="7">Glx II</shortName>
    </alternativeName>
</protein>
<dbReference type="SMART" id="SM00849">
    <property type="entry name" value="Lactamase_B"/>
    <property type="match status" value="1"/>
</dbReference>
<dbReference type="PANTHER" id="PTHR43705">
    <property type="entry name" value="HYDROXYACYLGLUTATHIONE HYDROLASE"/>
    <property type="match status" value="1"/>
</dbReference>
<feature type="binding site" evidence="7">
    <location>
        <position position="127"/>
    </location>
    <ligand>
        <name>Zn(2+)</name>
        <dbReference type="ChEBI" id="CHEBI:29105"/>
        <label>2</label>
    </ligand>
</feature>
<feature type="binding site" evidence="7">
    <location>
        <position position="110"/>
    </location>
    <ligand>
        <name>Zn(2+)</name>
        <dbReference type="ChEBI" id="CHEBI:29105"/>
        <label>1</label>
    </ligand>
</feature>
<sequence length="251" mass="28222">MELIRIPALSDNYIWLLSNENSECVIVDPSQAKPVIEMLSQRSLTPIAILLTHHHDDHVGGVAELVKKYPNIDVFGPQETQSKGAENIIHNQERIIVSTFTFNVIGTPGHTLGHVAYYCEPYLFCGDTLFSGGCGRLFEGTAQQMFSSLQRLSALPDNTLICCAHEYTLSNMTFAHHIMPENALITDYLAQVSEMRKNLQPTVPITLKNEKNINLFLKSDDIDLQRILGITTNTYAPIKTFTKLRELKDNF</sequence>
<dbReference type="UniPathway" id="UPA00619">
    <property type="reaction ID" value="UER00676"/>
</dbReference>
<dbReference type="NCBIfam" id="TIGR03413">
    <property type="entry name" value="GSH_gloB"/>
    <property type="match status" value="1"/>
</dbReference>
<gene>
    <name evidence="7 9" type="primary">gloB</name>
    <name evidence="9" type="ORF">BN1804_01524</name>
</gene>
<evidence type="ECO:0000256" key="6">
    <source>
        <dbReference type="ARBA" id="ARBA00022833"/>
    </source>
</evidence>
<comment type="subunit">
    <text evidence="7">Monomer.</text>
</comment>
<dbReference type="Pfam" id="PF00753">
    <property type="entry name" value="Lactamase_B"/>
    <property type="match status" value="1"/>
</dbReference>
<name>A0A0G4Q7G3_9GAMM</name>
<proteinExistence type="inferred from homology"/>
<keyword evidence="4 7" id="KW-0479">Metal-binding</keyword>
<dbReference type="InterPro" id="IPR017782">
    <property type="entry name" value="Hydroxyacylglutathione_Hdrlase"/>
</dbReference>
<reference evidence="10" key="1">
    <citation type="submission" date="2015-06" db="EMBL/GenBank/DDBJ databases">
        <authorList>
            <person name="Urmite Genomes"/>
        </authorList>
    </citation>
    <scope>NUCLEOTIDE SEQUENCE [LARGE SCALE GENOMIC DNA]</scope>
    <source>
        <strain evidence="10">CSUR P1867</strain>
    </source>
</reference>
<evidence type="ECO:0000256" key="5">
    <source>
        <dbReference type="ARBA" id="ARBA00022801"/>
    </source>
</evidence>
<dbReference type="GO" id="GO:0004416">
    <property type="term" value="F:hydroxyacylglutathione hydrolase activity"/>
    <property type="evidence" value="ECO:0007669"/>
    <property type="project" value="UniProtKB-UniRule"/>
</dbReference>
<dbReference type="AlphaFoldDB" id="A0A0G4Q7G3"/>
<evidence type="ECO:0000259" key="8">
    <source>
        <dbReference type="SMART" id="SM00849"/>
    </source>
</evidence>
<evidence type="ECO:0000256" key="3">
    <source>
        <dbReference type="ARBA" id="ARBA00006759"/>
    </source>
</evidence>
<feature type="binding site" evidence="7">
    <location>
        <position position="53"/>
    </location>
    <ligand>
        <name>Zn(2+)</name>
        <dbReference type="ChEBI" id="CHEBI:29105"/>
        <label>1</label>
    </ligand>
</feature>